<evidence type="ECO:0000313" key="3">
    <source>
        <dbReference type="Proteomes" id="UP000224336"/>
    </source>
</evidence>
<gene>
    <name evidence="2" type="ORF">KTN4_136</name>
</gene>
<keyword evidence="1" id="KW-0175">Coiled coil</keyword>
<feature type="coiled-coil region" evidence="1">
    <location>
        <begin position="109"/>
        <end position="139"/>
    </location>
</feature>
<dbReference type="Proteomes" id="UP000224336">
    <property type="component" value="Segment"/>
</dbReference>
<dbReference type="EMBL" id="KU521356">
    <property type="protein sequence ID" value="ANM44894.1"/>
    <property type="molecule type" value="Genomic_DNA"/>
</dbReference>
<sequence length="146" mass="17218">MNSKLSLTLGMVSGAVLGKLAWDSREKLYEFYYGRIIIHRLKAYQKTIDVDKLPFHPATAMIHYLKASINASKETLVSLDLLESINEVGLKYIESVRCRYDTAWQMSLHRRLVKRQKEIEEENRRIEEEERRNRKQLDLFDDVSDV</sequence>
<accession>A0A192Y4R6</accession>
<proteinExistence type="predicted"/>
<name>A0A192Y4R6_9CAUD</name>
<reference evidence="2 3" key="1">
    <citation type="journal article" date="2016" name="Sci. Rep.">
        <title>A proposed integrated approach for the preclinical evaluation of phage therapy in Pseudomonas infections.</title>
        <authorList>
            <person name="Danis-Wlodarczyk K."/>
            <person name="Vandenheuvel D."/>
            <person name="Jang H.B."/>
            <person name="Briers Y."/>
            <person name="Olszak T."/>
            <person name="Arabski M."/>
            <person name="Wasik S."/>
            <person name="Drabik M."/>
            <person name="Higgins G."/>
            <person name="Tyrrell J."/>
            <person name="Harvey B.J."/>
            <person name="Noben J.P."/>
            <person name="Lavigne R."/>
            <person name="Drulis-Kawa Z."/>
        </authorList>
    </citation>
    <scope>NUCLEOTIDE SEQUENCE [LARGE SCALE GENOMIC DNA]</scope>
</reference>
<evidence type="ECO:0000313" key="2">
    <source>
        <dbReference type="EMBL" id="ANM44894.1"/>
    </source>
</evidence>
<organism evidence="2 3">
    <name type="scientific">Pseudomonas phage KTN4</name>
    <dbReference type="NCBI Taxonomy" id="1862701"/>
    <lineage>
        <taxon>Viruses</taxon>
        <taxon>Duplodnaviria</taxon>
        <taxon>Heunggongvirae</taxon>
        <taxon>Uroviricota</taxon>
        <taxon>Caudoviricetes</taxon>
        <taxon>Chimalliviridae</taxon>
        <taxon>Phikzvirus</taxon>
        <taxon>Phikzvirus phiKZ</taxon>
    </lineage>
</organism>
<protein>
    <submittedName>
        <fullName evidence="2">Uncharacterized protein</fullName>
    </submittedName>
</protein>
<evidence type="ECO:0000256" key="1">
    <source>
        <dbReference type="SAM" id="Coils"/>
    </source>
</evidence>